<protein>
    <submittedName>
        <fullName evidence="2">Uncharacterized protein</fullName>
    </submittedName>
</protein>
<name>J8ZUI4_EDHAE</name>
<organism evidence="2 3">
    <name type="scientific">Edhazardia aedis (strain USNM 41457)</name>
    <name type="common">Microsporidian parasite</name>
    <dbReference type="NCBI Taxonomy" id="1003232"/>
    <lineage>
        <taxon>Eukaryota</taxon>
        <taxon>Fungi</taxon>
        <taxon>Fungi incertae sedis</taxon>
        <taxon>Microsporidia</taxon>
        <taxon>Edhazardia</taxon>
    </lineage>
</organism>
<comment type="caution">
    <text evidence="2">The sequence shown here is derived from an EMBL/GenBank/DDBJ whole genome shotgun (WGS) entry which is preliminary data.</text>
</comment>
<dbReference type="Proteomes" id="UP000003163">
    <property type="component" value="Unassembled WGS sequence"/>
</dbReference>
<dbReference type="AlphaFoldDB" id="J8ZUI4"/>
<keyword evidence="3" id="KW-1185">Reference proteome</keyword>
<keyword evidence="1" id="KW-0732">Signal</keyword>
<feature type="chain" id="PRO_5003819058" evidence="1">
    <location>
        <begin position="17"/>
        <end position="402"/>
    </location>
</feature>
<sequence length="402" mass="43647">MQYFLYILFQSIFVFGASDNFPDKLINVNNTEFKDCEFLVNPSEKKPAEIDGIADNKKQFEDFSTSSSKAENFFLQEDSSSFSENESRTGFKKHKFDANNDVENRSRKFPITFVPKYLMGMQINSPRGSLKKGLYGTVHSAPANSNLYPGALSNLMTALDGLYKQKRTESTALLNNSAAKFLKALSALINAEQSNFNNLVTQSSTTLNSTILGILNSGLNTENADVLKAIADSNSQIQAGVNALVQNANSQITTLIKQLQAKGSAVFVPIVQDVTTKAGLLPQLLAIVNGISVGASPLFFNITQTEIATINNILSTDNVNVLKPIASTIVDFNTALLTTLETSLKTASDKLEALIVQFASDVIATQSNMLDGYGNSISRYVRQAIRGEPIQPSAPLSQQLAV</sequence>
<gene>
    <name evidence="2" type="ORF">EDEG_02325</name>
</gene>
<proteinExistence type="predicted"/>
<evidence type="ECO:0000313" key="3">
    <source>
        <dbReference type="Proteomes" id="UP000003163"/>
    </source>
</evidence>
<dbReference type="HOGENOM" id="CLU_685162_0_0_1"/>
<feature type="signal peptide" evidence="1">
    <location>
        <begin position="1"/>
        <end position="16"/>
    </location>
</feature>
<dbReference type="EMBL" id="AFBI03000040">
    <property type="protein sequence ID" value="EJW03338.1"/>
    <property type="molecule type" value="Genomic_DNA"/>
</dbReference>
<dbReference type="VEuPathDB" id="MicrosporidiaDB:EDEG_02325"/>
<reference evidence="3" key="2">
    <citation type="submission" date="2015-07" db="EMBL/GenBank/DDBJ databases">
        <title>Contrasting host-pathogen interactions and genome evolution in two generalist and specialist microsporidian pathogens of mosquitoes.</title>
        <authorList>
            <consortium name="The Broad Institute Genomics Platform"/>
            <consortium name="The Broad Institute Genome Sequencing Center for Infectious Disease"/>
            <person name="Cuomo C.A."/>
            <person name="Sanscrainte N.D."/>
            <person name="Goldberg J.M."/>
            <person name="Heiman D."/>
            <person name="Young S."/>
            <person name="Zeng Q."/>
            <person name="Becnel J.J."/>
            <person name="Birren B.W."/>
        </authorList>
    </citation>
    <scope>NUCLEOTIDE SEQUENCE [LARGE SCALE GENOMIC DNA]</scope>
    <source>
        <strain evidence="3">USNM 41457</strain>
    </source>
</reference>
<accession>J8ZUI4</accession>
<evidence type="ECO:0000256" key="1">
    <source>
        <dbReference type="SAM" id="SignalP"/>
    </source>
</evidence>
<evidence type="ECO:0000313" key="2">
    <source>
        <dbReference type="EMBL" id="EJW03338.1"/>
    </source>
</evidence>
<reference evidence="2 3" key="1">
    <citation type="submission" date="2011-08" db="EMBL/GenBank/DDBJ databases">
        <authorList>
            <person name="Liu Z.J."/>
            <person name="Shi F.L."/>
            <person name="Lu J.Q."/>
            <person name="Li M."/>
            <person name="Wang Z.L."/>
        </authorList>
    </citation>
    <scope>NUCLEOTIDE SEQUENCE [LARGE SCALE GENOMIC DNA]</scope>
    <source>
        <strain evidence="2 3">USNM 41457</strain>
    </source>
</reference>
<dbReference type="InParanoid" id="J8ZUI4"/>